<feature type="transmembrane region" description="Helical" evidence="13">
    <location>
        <begin position="325"/>
        <end position="344"/>
    </location>
</feature>
<dbReference type="PROSITE" id="PS50850">
    <property type="entry name" value="MFS"/>
    <property type="match status" value="1"/>
</dbReference>
<dbReference type="GO" id="GO:0016020">
    <property type="term" value="C:membrane"/>
    <property type="evidence" value="ECO:0007669"/>
    <property type="project" value="UniProtKB-SubCell"/>
</dbReference>
<feature type="transmembrane region" description="Helical" evidence="13">
    <location>
        <begin position="384"/>
        <end position="409"/>
    </location>
</feature>
<feature type="transmembrane region" description="Helical" evidence="13">
    <location>
        <begin position="350"/>
        <end position="372"/>
    </location>
</feature>
<keyword evidence="3" id="KW-0813">Transport</keyword>
<evidence type="ECO:0000256" key="7">
    <source>
        <dbReference type="ARBA" id="ARBA00023053"/>
    </source>
</evidence>
<dbReference type="GO" id="GO:0015293">
    <property type="term" value="F:symporter activity"/>
    <property type="evidence" value="ECO:0007669"/>
    <property type="project" value="UniProtKB-KW"/>
</dbReference>
<evidence type="ECO:0000256" key="10">
    <source>
        <dbReference type="ARBA" id="ARBA00023201"/>
    </source>
</evidence>
<dbReference type="SUPFAM" id="SSF103473">
    <property type="entry name" value="MFS general substrate transporter"/>
    <property type="match status" value="1"/>
</dbReference>
<keyword evidence="16" id="KW-1185">Reference proteome</keyword>
<evidence type="ECO:0000256" key="1">
    <source>
        <dbReference type="ARBA" id="ARBA00004141"/>
    </source>
</evidence>
<feature type="transmembrane region" description="Helical" evidence="13">
    <location>
        <begin position="155"/>
        <end position="176"/>
    </location>
</feature>
<dbReference type="InterPro" id="IPR036259">
    <property type="entry name" value="MFS_trans_sf"/>
</dbReference>
<sequence>MTTTVVKGPFFGIRHLQALLIFFNIVVVYLSRLNVAVSVVAMTNANTTNPNFPEYDWNEKHKSYIISSFYWGYVLTQFPGGYLSRRFGSKIVMLGSTLCSAICSLLTPFLIPIGGWKAYCAIRIVMGLAQGAMFPAIHQHLGKWSPKSERNLLGVVSHSGTDCGVVLAMGVSGLIASSSLGWPGISYISAGTCLTWCLIWFFFGYNNAPSARLITREELLYIETDLKREENFHNKDIPVPWAAIFTSVPFLSLLVVRCAQAWGYTTLQAEIPSYMAGVLNMNIKSNALFSALPYVTMWLLSYVYLIVSDIVLTKGLTTLTVLRKVCNTIALWIPAAVMVGIGFLDEEQKTLAIVLMTLNVGLNAGATIGSTLNTIDLSSNHAGVLMGITNTIANFVPIVTPLLVGVIVTNEHDRSLWQTVFIISASIFFAGNLVYILGGSAVTQPWDAPDFMRRDNVEYADDSMKAHRDEITADILKPEAIPYSLNSSRPHTVEYPNAPYKGNMYFASPSNGNSSSVEKVGNTNHAFVLEEKDDLKTIWMAKPRTKMKIRASSLNIIQS</sequence>
<dbReference type="OrthoDB" id="2985014at2759"/>
<evidence type="ECO:0000256" key="11">
    <source>
        <dbReference type="ARBA" id="ARBA00054632"/>
    </source>
</evidence>
<evidence type="ECO:0000256" key="12">
    <source>
        <dbReference type="ARBA" id="ARBA00068450"/>
    </source>
</evidence>
<dbReference type="InterPro" id="IPR027378">
    <property type="entry name" value="Nucleotide_channel_N"/>
</dbReference>
<feature type="domain" description="Major facilitator superfamily (MFS) profile" evidence="14">
    <location>
        <begin position="10"/>
        <end position="443"/>
    </location>
</feature>
<evidence type="ECO:0000256" key="4">
    <source>
        <dbReference type="ARBA" id="ARBA00022692"/>
    </source>
</evidence>
<dbReference type="InterPro" id="IPR050382">
    <property type="entry name" value="MFS_Na/Anion_cotransporter"/>
</dbReference>
<dbReference type="AlphaFoldDB" id="A0A811VJ08"/>
<dbReference type="PANTHER" id="PTHR11662:SF280">
    <property type="entry name" value="FI21844P1-RELATED"/>
    <property type="match status" value="1"/>
</dbReference>
<evidence type="ECO:0000256" key="2">
    <source>
        <dbReference type="ARBA" id="ARBA00008586"/>
    </source>
</evidence>
<keyword evidence="9 13" id="KW-0472">Membrane</keyword>
<keyword evidence="10" id="KW-0739">Sodium transport</keyword>
<comment type="similarity">
    <text evidence="2">Belongs to the major facilitator superfamily. Sodium/anion cotransporter family.</text>
</comment>
<comment type="subcellular location">
    <subcellularLocation>
        <location evidence="1">Membrane</location>
        <topology evidence="1">Multi-pass membrane protein</topology>
    </subcellularLocation>
</comment>
<accession>A0A811VJ08</accession>
<evidence type="ECO:0000256" key="9">
    <source>
        <dbReference type="ARBA" id="ARBA00023136"/>
    </source>
</evidence>
<dbReference type="Proteomes" id="UP000606786">
    <property type="component" value="Unassembled WGS sequence"/>
</dbReference>
<feature type="transmembrane region" description="Helical" evidence="13">
    <location>
        <begin position="291"/>
        <end position="313"/>
    </location>
</feature>
<comment type="function">
    <text evidence="11">May be an inorganic phosphate cotransporter.</text>
</comment>
<evidence type="ECO:0000259" key="14">
    <source>
        <dbReference type="PROSITE" id="PS50850"/>
    </source>
</evidence>
<dbReference type="CDD" id="cd17318">
    <property type="entry name" value="MFS_SLC17"/>
    <property type="match status" value="1"/>
</dbReference>
<evidence type="ECO:0000256" key="8">
    <source>
        <dbReference type="ARBA" id="ARBA00023065"/>
    </source>
</evidence>
<keyword evidence="5" id="KW-0769">Symport</keyword>
<evidence type="ECO:0000256" key="5">
    <source>
        <dbReference type="ARBA" id="ARBA00022847"/>
    </source>
</evidence>
<dbReference type="GO" id="GO:0006820">
    <property type="term" value="P:monoatomic anion transport"/>
    <property type="evidence" value="ECO:0007669"/>
    <property type="project" value="TreeGrafter"/>
</dbReference>
<dbReference type="EMBL" id="CAJHJT010000056">
    <property type="protein sequence ID" value="CAD7015101.1"/>
    <property type="molecule type" value="Genomic_DNA"/>
</dbReference>
<name>A0A811VJ08_CERCA</name>
<protein>
    <recommendedName>
        <fullName evidence="12">Putative inorganic phosphate cotransporter</fullName>
    </recommendedName>
</protein>
<dbReference type="InterPro" id="IPR011701">
    <property type="entry name" value="MFS"/>
</dbReference>
<organism evidence="15 16">
    <name type="scientific">Ceratitis capitata</name>
    <name type="common">Mediterranean fruit fly</name>
    <name type="synonym">Tephritis capitata</name>
    <dbReference type="NCBI Taxonomy" id="7213"/>
    <lineage>
        <taxon>Eukaryota</taxon>
        <taxon>Metazoa</taxon>
        <taxon>Ecdysozoa</taxon>
        <taxon>Arthropoda</taxon>
        <taxon>Hexapoda</taxon>
        <taxon>Insecta</taxon>
        <taxon>Pterygota</taxon>
        <taxon>Neoptera</taxon>
        <taxon>Endopterygota</taxon>
        <taxon>Diptera</taxon>
        <taxon>Brachycera</taxon>
        <taxon>Muscomorpha</taxon>
        <taxon>Tephritoidea</taxon>
        <taxon>Tephritidae</taxon>
        <taxon>Ceratitis</taxon>
        <taxon>Ceratitis</taxon>
    </lineage>
</organism>
<proteinExistence type="inferred from homology"/>
<gene>
    <name evidence="15" type="ORF">CCAP1982_LOCUS23055</name>
</gene>
<feature type="transmembrane region" description="Helical" evidence="13">
    <location>
        <begin position="237"/>
        <end position="256"/>
    </location>
</feature>
<dbReference type="FunFam" id="1.20.120.540:FF:000001">
    <property type="entry name" value="Blast:Putative inorganic phosphate cotransporter"/>
    <property type="match status" value="1"/>
</dbReference>
<dbReference type="Pfam" id="PF07690">
    <property type="entry name" value="MFS_1"/>
    <property type="match status" value="1"/>
</dbReference>
<dbReference type="PANTHER" id="PTHR11662">
    <property type="entry name" value="SOLUTE CARRIER FAMILY 17"/>
    <property type="match status" value="1"/>
</dbReference>
<reference evidence="15" key="1">
    <citation type="submission" date="2020-11" db="EMBL/GenBank/DDBJ databases">
        <authorList>
            <person name="Whitehead M."/>
        </authorList>
    </citation>
    <scope>NUCLEOTIDE SEQUENCE</scope>
    <source>
        <strain evidence="15">EGII</strain>
    </source>
</reference>
<dbReference type="FunFam" id="1.20.1250.20:FF:000144">
    <property type="entry name" value="Picot, isoform B"/>
    <property type="match status" value="1"/>
</dbReference>
<keyword evidence="7" id="KW-0915">Sodium</keyword>
<dbReference type="Gene3D" id="1.20.1250.20">
    <property type="entry name" value="MFS general substrate transporter like domains"/>
    <property type="match status" value="1"/>
</dbReference>
<evidence type="ECO:0000256" key="3">
    <source>
        <dbReference type="ARBA" id="ARBA00022448"/>
    </source>
</evidence>
<dbReference type="InterPro" id="IPR020846">
    <property type="entry name" value="MFS_dom"/>
</dbReference>
<feature type="transmembrane region" description="Helical" evidence="13">
    <location>
        <begin position="91"/>
        <end position="110"/>
    </location>
</feature>
<evidence type="ECO:0000256" key="6">
    <source>
        <dbReference type="ARBA" id="ARBA00022989"/>
    </source>
</evidence>
<keyword evidence="8" id="KW-0406">Ion transport</keyword>
<comment type="caution">
    <text evidence="15">The sequence shown here is derived from an EMBL/GenBank/DDBJ whole genome shotgun (WGS) entry which is preliminary data.</text>
</comment>
<evidence type="ECO:0000256" key="13">
    <source>
        <dbReference type="SAM" id="Phobius"/>
    </source>
</evidence>
<feature type="transmembrane region" description="Helical" evidence="13">
    <location>
        <begin position="415"/>
        <end position="437"/>
    </location>
</feature>
<keyword evidence="4 13" id="KW-0812">Transmembrane</keyword>
<dbReference type="Gene3D" id="1.20.120.540">
    <property type="entry name" value="Voltage-gated potassium channels"/>
    <property type="match status" value="1"/>
</dbReference>
<feature type="transmembrane region" description="Helical" evidence="13">
    <location>
        <begin position="21"/>
        <end position="43"/>
    </location>
</feature>
<evidence type="ECO:0000313" key="15">
    <source>
        <dbReference type="EMBL" id="CAD7015101.1"/>
    </source>
</evidence>
<dbReference type="FunFam" id="1.20.1250.20:FF:000003">
    <property type="entry name" value="Solute carrier family 17 member 3"/>
    <property type="match status" value="1"/>
</dbReference>
<feature type="transmembrane region" description="Helical" evidence="13">
    <location>
        <begin position="182"/>
        <end position="203"/>
    </location>
</feature>
<dbReference type="GO" id="GO:0006814">
    <property type="term" value="P:sodium ion transport"/>
    <property type="evidence" value="ECO:0007669"/>
    <property type="project" value="UniProtKB-KW"/>
</dbReference>
<keyword evidence="6 13" id="KW-1133">Transmembrane helix</keyword>
<feature type="transmembrane region" description="Helical" evidence="13">
    <location>
        <begin position="116"/>
        <end position="134"/>
    </location>
</feature>
<evidence type="ECO:0000313" key="16">
    <source>
        <dbReference type="Proteomes" id="UP000606786"/>
    </source>
</evidence>